<dbReference type="Gene3D" id="3.30.450.20">
    <property type="entry name" value="PAS domain"/>
    <property type="match status" value="1"/>
</dbReference>
<evidence type="ECO:0000256" key="4">
    <source>
        <dbReference type="ARBA" id="ARBA00022692"/>
    </source>
</evidence>
<dbReference type="SMART" id="SM00283">
    <property type="entry name" value="MA"/>
    <property type="match status" value="1"/>
</dbReference>
<comment type="similarity">
    <text evidence="8">Belongs to the methyl-accepting chemotaxis (MCP) protein family.</text>
</comment>
<dbReference type="Pfam" id="PF00015">
    <property type="entry name" value="MCPsignal"/>
    <property type="match status" value="1"/>
</dbReference>
<feature type="domain" description="HAMP" evidence="12">
    <location>
        <begin position="302"/>
        <end position="354"/>
    </location>
</feature>
<organism evidence="13 14">
    <name type="scientific">Thermotoga petrophila</name>
    <dbReference type="NCBI Taxonomy" id="93929"/>
    <lineage>
        <taxon>Bacteria</taxon>
        <taxon>Thermotogati</taxon>
        <taxon>Thermotogota</taxon>
        <taxon>Thermotogae</taxon>
        <taxon>Thermotogales</taxon>
        <taxon>Thermotogaceae</taxon>
        <taxon>Thermotoga</taxon>
    </lineage>
</organism>
<dbReference type="PANTHER" id="PTHR32089:SF112">
    <property type="entry name" value="LYSOZYME-LIKE PROTEIN-RELATED"/>
    <property type="match status" value="1"/>
</dbReference>
<evidence type="ECO:0000313" key="14">
    <source>
        <dbReference type="Proteomes" id="UP000058636"/>
    </source>
</evidence>
<evidence type="ECO:0000256" key="7">
    <source>
        <dbReference type="ARBA" id="ARBA00023224"/>
    </source>
</evidence>
<keyword evidence="2" id="KW-1003">Cell membrane</keyword>
<feature type="transmembrane region" description="Helical" evidence="10">
    <location>
        <begin position="6"/>
        <end position="28"/>
    </location>
</feature>
<dbReference type="PROSITE" id="PS50885">
    <property type="entry name" value="HAMP"/>
    <property type="match status" value="1"/>
</dbReference>
<proteinExistence type="inferred from homology"/>
<accession>A0A101ER28</accession>
<evidence type="ECO:0000256" key="10">
    <source>
        <dbReference type="SAM" id="Phobius"/>
    </source>
</evidence>
<dbReference type="GO" id="GO:0005886">
    <property type="term" value="C:plasma membrane"/>
    <property type="evidence" value="ECO:0007669"/>
    <property type="project" value="UniProtKB-SubCell"/>
</dbReference>
<comment type="subcellular location">
    <subcellularLocation>
        <location evidence="1">Cell membrane</location>
        <topology evidence="1">Multi-pass membrane protein</topology>
    </subcellularLocation>
</comment>
<feature type="domain" description="Methyl-accepting transducer" evidence="11">
    <location>
        <begin position="373"/>
        <end position="609"/>
    </location>
</feature>
<gene>
    <name evidence="13" type="ORF">XD57_0547</name>
</gene>
<dbReference type="AlphaFoldDB" id="A0A101ER28"/>
<evidence type="ECO:0000256" key="8">
    <source>
        <dbReference type="ARBA" id="ARBA00029447"/>
    </source>
</evidence>
<name>A0A101ER28_9THEM</name>
<dbReference type="InterPro" id="IPR033479">
    <property type="entry name" value="dCache_1"/>
</dbReference>
<evidence type="ECO:0000256" key="5">
    <source>
        <dbReference type="ARBA" id="ARBA00022989"/>
    </source>
</evidence>
<dbReference type="SUPFAM" id="SSF103190">
    <property type="entry name" value="Sensory domain-like"/>
    <property type="match status" value="1"/>
</dbReference>
<dbReference type="PANTHER" id="PTHR32089">
    <property type="entry name" value="METHYL-ACCEPTING CHEMOTAXIS PROTEIN MCPB"/>
    <property type="match status" value="1"/>
</dbReference>
<evidence type="ECO:0000256" key="6">
    <source>
        <dbReference type="ARBA" id="ARBA00023136"/>
    </source>
</evidence>
<evidence type="ECO:0000256" key="9">
    <source>
        <dbReference type="PROSITE-ProRule" id="PRU00284"/>
    </source>
</evidence>
<dbReference type="PROSITE" id="PS50111">
    <property type="entry name" value="CHEMOTAXIS_TRANSDUC_2"/>
    <property type="match status" value="1"/>
</dbReference>
<evidence type="ECO:0000259" key="11">
    <source>
        <dbReference type="PROSITE" id="PS50111"/>
    </source>
</evidence>
<feature type="transmembrane region" description="Helical" evidence="10">
    <location>
        <begin position="278"/>
        <end position="300"/>
    </location>
</feature>
<evidence type="ECO:0000256" key="1">
    <source>
        <dbReference type="ARBA" id="ARBA00004651"/>
    </source>
</evidence>
<dbReference type="Gene3D" id="1.10.287.950">
    <property type="entry name" value="Methyl-accepting chemotaxis protein"/>
    <property type="match status" value="1"/>
</dbReference>
<keyword evidence="5 10" id="KW-1133">Transmembrane helix</keyword>
<reference evidence="13 14" key="1">
    <citation type="journal article" date="2015" name="MBio">
        <title>Genome-Resolved Metagenomic Analysis Reveals Roles for Candidate Phyla and Other Microbial Community Members in Biogeochemical Transformations in Oil Reservoirs.</title>
        <authorList>
            <person name="Hu P."/>
            <person name="Tom L."/>
            <person name="Singh A."/>
            <person name="Thomas B.C."/>
            <person name="Baker B.J."/>
            <person name="Piceno Y.M."/>
            <person name="Andersen G.L."/>
            <person name="Banfield J.F."/>
        </authorList>
    </citation>
    <scope>NUCLEOTIDE SEQUENCE [LARGE SCALE GENOMIC DNA]</scope>
    <source>
        <strain evidence="13">46_26</strain>
    </source>
</reference>
<dbReference type="InterPro" id="IPR004089">
    <property type="entry name" value="MCPsignal_dom"/>
</dbReference>
<comment type="caution">
    <text evidence="13">The sequence shown here is derived from an EMBL/GenBank/DDBJ whole genome shotgun (WGS) entry which is preliminary data.</text>
</comment>
<dbReference type="CDD" id="cd06225">
    <property type="entry name" value="HAMP"/>
    <property type="match status" value="1"/>
</dbReference>
<dbReference type="InterPro" id="IPR003660">
    <property type="entry name" value="HAMP_dom"/>
</dbReference>
<keyword evidence="3" id="KW-0145">Chemotaxis</keyword>
<keyword evidence="4 10" id="KW-0812">Transmembrane</keyword>
<dbReference type="GO" id="GO:0006935">
    <property type="term" value="P:chemotaxis"/>
    <property type="evidence" value="ECO:0007669"/>
    <property type="project" value="UniProtKB-KW"/>
</dbReference>
<dbReference type="CDD" id="cd12914">
    <property type="entry name" value="PDC1_DGC_like"/>
    <property type="match status" value="1"/>
</dbReference>
<dbReference type="SUPFAM" id="SSF58104">
    <property type="entry name" value="Methyl-accepting chemotaxis protein (MCP) signaling domain"/>
    <property type="match status" value="1"/>
</dbReference>
<dbReference type="Pfam" id="PF00672">
    <property type="entry name" value="HAMP"/>
    <property type="match status" value="1"/>
</dbReference>
<dbReference type="SMART" id="SM00304">
    <property type="entry name" value="HAMP"/>
    <property type="match status" value="1"/>
</dbReference>
<keyword evidence="7 9" id="KW-0807">Transducer</keyword>
<evidence type="ECO:0000259" key="12">
    <source>
        <dbReference type="PROSITE" id="PS50885"/>
    </source>
</evidence>
<dbReference type="GO" id="GO:0007165">
    <property type="term" value="P:signal transduction"/>
    <property type="evidence" value="ECO:0007669"/>
    <property type="project" value="UniProtKB-KW"/>
</dbReference>
<dbReference type="CDD" id="cd12912">
    <property type="entry name" value="PDC2_MCP_like"/>
    <property type="match status" value="1"/>
</dbReference>
<keyword evidence="6 10" id="KW-0472">Membrane</keyword>
<evidence type="ECO:0000256" key="3">
    <source>
        <dbReference type="ARBA" id="ARBA00022500"/>
    </source>
</evidence>
<evidence type="ECO:0000313" key="13">
    <source>
        <dbReference type="EMBL" id="KUK23352.1"/>
    </source>
</evidence>
<protein>
    <submittedName>
        <fullName evidence="13">Methyl-accepting chemotaxis sensory transducer</fullName>
    </submittedName>
</protein>
<sequence length="659" mass="72145">MLSSIRYKFLAYVLLPTLVIIGVGAFFLKYRMEENMVSFVENVASEITAKSAEKVSEWFEGLLKEVKALSESEEVVSALKERSLRSFMFKRDFYEAFFIAYPDGMAFTSMGISRDLSNHDYFKRIVLNGEQAVISDVVVSALTGNPVCVIAVPVKDESGKLIGVFGANVLIERLNDYVRGISMGGKGFAWIVDSTGLVIAHTQEDMSLRLNILNPEGFNFRGLESLGVKMIKGEKGFGKYWSSKEEVYLFFHPIKVAKGWSFGLSIYKDQLFVPITKLMITLNGIFLLILFFVGISLFVVTSSLTSPISALAKSIEKFGMGDLTTEFKADGSGEIFQISNSLRNMANSLKGSIASIAKVSSFLDARSSELLSMSEVLEDKSRIVFGKMESMDDFGQKVRDFLLKVNSMLEELVLDAENVYNLSVKLTSKTGDIKMAAKEGKEALYIVDDVVGEIWDETGATKGAGKELLDRVKDVGKVIEMINSIAEQTSLLALNAAIEAARAEDKGKGFAVVAEEIKKLAERSKSLTSSVAPVLLSIERETQRVGVAIDVLEGVVKRAFDQSAFATQKLSKILSNVEEVVSLGEELAEIAKGQSSSLKSLSEPMSTVSQAVADITKDVGKVKELLDRQAGLVKSVGEIGLSLKEASVKLMDLINKFVF</sequence>
<dbReference type="Pfam" id="PF02743">
    <property type="entry name" value="dCache_1"/>
    <property type="match status" value="1"/>
</dbReference>
<dbReference type="InterPro" id="IPR029151">
    <property type="entry name" value="Sensor-like_sf"/>
</dbReference>
<evidence type="ECO:0000256" key="2">
    <source>
        <dbReference type="ARBA" id="ARBA00022475"/>
    </source>
</evidence>
<dbReference type="EMBL" id="LGFG01000030">
    <property type="protein sequence ID" value="KUK23352.1"/>
    <property type="molecule type" value="Genomic_DNA"/>
</dbReference>
<dbReference type="Proteomes" id="UP000058636">
    <property type="component" value="Unassembled WGS sequence"/>
</dbReference>
<dbReference type="PATRIC" id="fig|93930.3.peg.1391"/>